<dbReference type="Pfam" id="PF21834">
    <property type="entry name" value="DUF6894"/>
    <property type="match status" value="1"/>
</dbReference>
<dbReference type="AlphaFoldDB" id="A0A271K8S7"/>
<gene>
    <name evidence="2" type="ORF">CIT31_29885</name>
</gene>
<dbReference type="RefSeq" id="WP_095521485.1">
    <property type="nucleotide sequence ID" value="NZ_NPKH01000037.1"/>
</dbReference>
<dbReference type="Proteomes" id="UP000215931">
    <property type="component" value="Unassembled WGS sequence"/>
</dbReference>
<organism evidence="2 3">
    <name type="scientific">Mesorhizobium wenxiniae</name>
    <dbReference type="NCBI Taxonomy" id="2014805"/>
    <lineage>
        <taxon>Bacteria</taxon>
        <taxon>Pseudomonadati</taxon>
        <taxon>Pseudomonadota</taxon>
        <taxon>Alphaproteobacteria</taxon>
        <taxon>Hyphomicrobiales</taxon>
        <taxon>Phyllobacteriaceae</taxon>
        <taxon>Mesorhizobium</taxon>
    </lineage>
</organism>
<protein>
    <recommendedName>
        <fullName evidence="1">DUF6894 domain-containing protein</fullName>
    </recommendedName>
</protein>
<sequence>MPRFYFDWDESNELAIVDDIGLELPDLAAAKAEAAQALAEWSKNVVPRADRQELAITVRDGHGDPCLKTHLIFEAIVLQFPN</sequence>
<dbReference type="InterPro" id="IPR054189">
    <property type="entry name" value="DUF6894"/>
</dbReference>
<reference evidence="2 3" key="1">
    <citation type="submission" date="2017-08" db="EMBL/GenBank/DDBJ databases">
        <title>Mesorhizobium wenxinae sp. nov., a novel rhizobial species isolated from root nodules of chickpea (Cicer arietinum L.).</title>
        <authorList>
            <person name="Zhang J."/>
        </authorList>
    </citation>
    <scope>NUCLEOTIDE SEQUENCE [LARGE SCALE GENOMIC DNA]</scope>
    <source>
        <strain evidence="3">WYCCWR 10019</strain>
    </source>
</reference>
<name>A0A271K8S7_9HYPH</name>
<proteinExistence type="predicted"/>
<keyword evidence="3" id="KW-1185">Reference proteome</keyword>
<evidence type="ECO:0000259" key="1">
    <source>
        <dbReference type="Pfam" id="PF21834"/>
    </source>
</evidence>
<accession>A0A271K8S7</accession>
<dbReference type="EMBL" id="NPKH01000037">
    <property type="protein sequence ID" value="PAP92168.1"/>
    <property type="molecule type" value="Genomic_DNA"/>
</dbReference>
<comment type="caution">
    <text evidence="2">The sequence shown here is derived from an EMBL/GenBank/DDBJ whole genome shotgun (WGS) entry which is preliminary data.</text>
</comment>
<feature type="domain" description="DUF6894" evidence="1">
    <location>
        <begin position="3"/>
        <end position="70"/>
    </location>
</feature>
<evidence type="ECO:0000313" key="3">
    <source>
        <dbReference type="Proteomes" id="UP000215931"/>
    </source>
</evidence>
<evidence type="ECO:0000313" key="2">
    <source>
        <dbReference type="EMBL" id="PAP92168.1"/>
    </source>
</evidence>